<feature type="domain" description="Transcriptional repressor PaaX-like central Cas2-like" evidence="1">
    <location>
        <begin position="107"/>
        <end position="177"/>
    </location>
</feature>
<dbReference type="Proteomes" id="UP000179118">
    <property type="component" value="Unassembled WGS sequence"/>
</dbReference>
<proteinExistence type="predicted"/>
<dbReference type="SUPFAM" id="SSF143430">
    <property type="entry name" value="TTP0101/SSO1404-like"/>
    <property type="match status" value="1"/>
</dbReference>
<protein>
    <recommendedName>
        <fullName evidence="1">Transcriptional repressor PaaX-like central Cas2-like domain-containing protein</fullName>
    </recommendedName>
</protein>
<evidence type="ECO:0000313" key="2">
    <source>
        <dbReference type="EMBL" id="OHA80405.1"/>
    </source>
</evidence>
<organism evidence="2 3">
    <name type="scientific">Candidatus Yonathbacteria bacterium RIFCSPHIGHO2_02_FULL_44_14</name>
    <dbReference type="NCBI Taxonomy" id="1802724"/>
    <lineage>
        <taxon>Bacteria</taxon>
        <taxon>Candidatus Yonathiibacteriota</taxon>
    </lineage>
</organism>
<dbReference type="AlphaFoldDB" id="A0A1G2S5M7"/>
<evidence type="ECO:0000259" key="1">
    <source>
        <dbReference type="Pfam" id="PF20803"/>
    </source>
</evidence>
<sequence>MITQSKKPVQGRRSALQKKVLLLLYGGIALGLTRNPNQYFRVVREVAKEWGKIDRISLNRAIQTLYNSKLVATKDNDDGTTTLVLSKNGEHLALTYNIDNMEIKPQSKWDGRWRIVMFDVPERKRHTRNAIRSHFKNMGFYEFQKSVFVHPFPCTKEIDYIIEFYNMRRHIRFITAIEIDNAIEIKRRFNLA</sequence>
<dbReference type="EMBL" id="MHUT01000021">
    <property type="protein sequence ID" value="OHA80405.1"/>
    <property type="molecule type" value="Genomic_DNA"/>
</dbReference>
<reference evidence="2 3" key="1">
    <citation type="journal article" date="2016" name="Nat. Commun.">
        <title>Thousands of microbial genomes shed light on interconnected biogeochemical processes in an aquifer system.</title>
        <authorList>
            <person name="Anantharaman K."/>
            <person name="Brown C.T."/>
            <person name="Hug L.A."/>
            <person name="Sharon I."/>
            <person name="Castelle C.J."/>
            <person name="Probst A.J."/>
            <person name="Thomas B.C."/>
            <person name="Singh A."/>
            <person name="Wilkins M.J."/>
            <person name="Karaoz U."/>
            <person name="Brodie E.L."/>
            <person name="Williams K.H."/>
            <person name="Hubbard S.S."/>
            <person name="Banfield J.F."/>
        </authorList>
    </citation>
    <scope>NUCLEOTIDE SEQUENCE [LARGE SCALE GENOMIC DNA]</scope>
</reference>
<dbReference type="InterPro" id="IPR048846">
    <property type="entry name" value="PaaX-like_central"/>
</dbReference>
<gene>
    <name evidence="2" type="ORF">A3D51_01090</name>
</gene>
<dbReference type="Pfam" id="PF20803">
    <property type="entry name" value="PaaX_M"/>
    <property type="match status" value="1"/>
</dbReference>
<dbReference type="Gene3D" id="3.30.70.2650">
    <property type="match status" value="1"/>
</dbReference>
<accession>A0A1G2S5M7</accession>
<evidence type="ECO:0000313" key="3">
    <source>
        <dbReference type="Proteomes" id="UP000179118"/>
    </source>
</evidence>
<name>A0A1G2S5M7_9BACT</name>
<comment type="caution">
    <text evidence="2">The sequence shown here is derived from an EMBL/GenBank/DDBJ whole genome shotgun (WGS) entry which is preliminary data.</text>
</comment>